<evidence type="ECO:0000313" key="7">
    <source>
        <dbReference type="Proteomes" id="UP000030693"/>
    </source>
</evidence>
<dbReference type="InterPro" id="IPR041366">
    <property type="entry name" value="Pre-PUA"/>
</dbReference>
<dbReference type="NCBIfam" id="TIGR00451">
    <property type="entry name" value="unchar_dom_2"/>
    <property type="match status" value="1"/>
</dbReference>
<reference evidence="6" key="1">
    <citation type="submission" date="2013-04" db="EMBL/GenBank/DDBJ databases">
        <title>The Genome Sequence of Fonticula alba ATCC 38817.</title>
        <authorList>
            <consortium name="The Broad Institute Genomics Platform"/>
            <person name="Russ C."/>
            <person name="Cuomo C."/>
            <person name="Burger G."/>
            <person name="Gray M.W."/>
            <person name="Holland P.W.H."/>
            <person name="King N."/>
            <person name="Lang F.B.F."/>
            <person name="Roger A.J."/>
            <person name="Ruiz-Trillo I."/>
            <person name="Brown M."/>
            <person name="Walker B."/>
            <person name="Young S."/>
            <person name="Zeng Q."/>
            <person name="Gargeya S."/>
            <person name="Fitzgerald M."/>
            <person name="Haas B."/>
            <person name="Abouelleil A."/>
            <person name="Allen A.W."/>
            <person name="Alvarado L."/>
            <person name="Arachchi H.M."/>
            <person name="Berlin A.M."/>
            <person name="Chapman S.B."/>
            <person name="Gainer-Dewar J."/>
            <person name="Goldberg J."/>
            <person name="Griggs A."/>
            <person name="Gujja S."/>
            <person name="Hansen M."/>
            <person name="Howarth C."/>
            <person name="Imamovic A."/>
            <person name="Ireland A."/>
            <person name="Larimer J."/>
            <person name="McCowan C."/>
            <person name="Murphy C."/>
            <person name="Pearson M."/>
            <person name="Poon T.W."/>
            <person name="Priest M."/>
            <person name="Roberts A."/>
            <person name="Saif S."/>
            <person name="Shea T."/>
            <person name="Sisk P."/>
            <person name="Sykes S."/>
            <person name="Wortman J."/>
            <person name="Nusbaum C."/>
            <person name="Birren B."/>
        </authorList>
    </citation>
    <scope>NUCLEOTIDE SEQUENCE [LARGE SCALE GENOMIC DNA]</scope>
    <source>
        <strain evidence="6">ATCC 38817</strain>
    </source>
</reference>
<dbReference type="SUPFAM" id="SSF88697">
    <property type="entry name" value="PUA domain-like"/>
    <property type="match status" value="1"/>
</dbReference>
<accession>A0A058Z229</accession>
<dbReference type="GO" id="GO:0005737">
    <property type="term" value="C:cytoplasm"/>
    <property type="evidence" value="ECO:0007669"/>
    <property type="project" value="UniProtKB-SubCell"/>
</dbReference>
<evidence type="ECO:0000259" key="4">
    <source>
        <dbReference type="Pfam" id="PF17832"/>
    </source>
</evidence>
<evidence type="ECO:0000256" key="3">
    <source>
        <dbReference type="SAM" id="MobiDB-lite"/>
    </source>
</evidence>
<dbReference type="EMBL" id="KB932209">
    <property type="protein sequence ID" value="KCV68196.1"/>
    <property type="molecule type" value="Genomic_DNA"/>
</dbReference>
<feature type="domain" description="Eukaryotic translation initiation factor 2D-like PUA RNA-binding" evidence="5">
    <location>
        <begin position="155"/>
        <end position="229"/>
    </location>
</feature>
<dbReference type="RefSeq" id="XP_009497250.1">
    <property type="nucleotide sequence ID" value="XM_009498975.1"/>
</dbReference>
<dbReference type="OMA" id="WEYGDDY"/>
<dbReference type="GO" id="GO:0003723">
    <property type="term" value="F:RNA binding"/>
    <property type="evidence" value="ECO:0007669"/>
    <property type="project" value="InterPro"/>
</dbReference>
<comment type="subcellular location">
    <subcellularLocation>
        <location evidence="2">Cytoplasm</location>
    </subcellularLocation>
</comment>
<dbReference type="PROSITE" id="PS50890">
    <property type="entry name" value="PUA"/>
    <property type="match status" value="1"/>
</dbReference>
<dbReference type="Gene3D" id="3.10.400.20">
    <property type="match status" value="1"/>
</dbReference>
<evidence type="ECO:0000313" key="6">
    <source>
        <dbReference type="EMBL" id="KCV68196.1"/>
    </source>
</evidence>
<dbReference type="Pfam" id="PF17832">
    <property type="entry name" value="Pre-PUA"/>
    <property type="match status" value="1"/>
</dbReference>
<dbReference type="InterPro" id="IPR015947">
    <property type="entry name" value="PUA-like_sf"/>
</dbReference>
<feature type="compositionally biased region" description="Low complexity" evidence="3">
    <location>
        <begin position="63"/>
        <end position="80"/>
    </location>
</feature>
<organism evidence="6">
    <name type="scientific">Fonticula alba</name>
    <name type="common">Slime mold</name>
    <dbReference type="NCBI Taxonomy" id="691883"/>
    <lineage>
        <taxon>Eukaryota</taxon>
        <taxon>Rotosphaerida</taxon>
        <taxon>Fonticulaceae</taxon>
        <taxon>Fonticula</taxon>
    </lineage>
</organism>
<dbReference type="eggNOG" id="KOG2523">
    <property type="taxonomic scope" value="Eukaryota"/>
</dbReference>
<dbReference type="InterPro" id="IPR016437">
    <property type="entry name" value="MCT-1/Tma20"/>
</dbReference>
<name>A0A058Z229_FONAL</name>
<evidence type="ECO:0000256" key="1">
    <source>
        <dbReference type="ARBA" id="ARBA00022490"/>
    </source>
</evidence>
<feature type="domain" description="Pre-PUA" evidence="4">
    <location>
        <begin position="96"/>
        <end position="145"/>
    </location>
</feature>
<dbReference type="Pfam" id="PF26292">
    <property type="entry name" value="PUA_elF2D"/>
    <property type="match status" value="1"/>
</dbReference>
<dbReference type="PIRSF" id="PIRSF005067">
    <property type="entry name" value="Tma_RNA-bind_prd"/>
    <property type="match status" value="1"/>
</dbReference>
<evidence type="ECO:0000256" key="2">
    <source>
        <dbReference type="PIRNR" id="PIRNR005067"/>
    </source>
</evidence>
<dbReference type="GeneID" id="20529850"/>
<dbReference type="PANTHER" id="PTHR22798:SF0">
    <property type="entry name" value="MALIGNANT T-CELL-AMPLIFIED SEQUENCE 1"/>
    <property type="match status" value="1"/>
</dbReference>
<feature type="region of interest" description="Disordered" evidence="3">
    <location>
        <begin position="51"/>
        <end position="91"/>
    </location>
</feature>
<dbReference type="AlphaFoldDB" id="A0A058Z229"/>
<gene>
    <name evidence="6" type="ORF">H696_05125</name>
</gene>
<keyword evidence="1 2" id="KW-0963">Cytoplasm</keyword>
<feature type="region of interest" description="Disordered" evidence="3">
    <location>
        <begin position="1"/>
        <end position="20"/>
    </location>
</feature>
<dbReference type="InterPro" id="IPR004521">
    <property type="entry name" value="Uncharacterised_CHP00451"/>
</dbReference>
<dbReference type="Proteomes" id="UP000030693">
    <property type="component" value="Unassembled WGS sequence"/>
</dbReference>
<dbReference type="PANTHER" id="PTHR22798">
    <property type="entry name" value="MCT-1 PROTEIN"/>
    <property type="match status" value="1"/>
</dbReference>
<dbReference type="OrthoDB" id="10249667at2759"/>
<dbReference type="InterPro" id="IPR048248">
    <property type="entry name" value="PUA_eIF2d-like"/>
</dbReference>
<sequence length="236" mass="25680">MFRKFDPSEDISSQQLPKSSAVRTIRAAMLKQFPAFTDPSIAPAAPVVPVPAEDAPAEDAPAEDATVTEDVPATTEAASGAKEEEEEEAEPVPNIGDIVFPSTTNFKILKSRHFYTIFSVNDKPQFVQLDEGDIFPTLRVLQRFPRLMPGIYVDKGAVRPLMGGSDLMVPGIYKPSLEAIGELPAGTVVAVYAIGLQHPFMIGRLTYNVRTILGMQTGNVVENLHTMGDGLWEHSK</sequence>
<feature type="compositionally biased region" description="Polar residues" evidence="3">
    <location>
        <begin position="10"/>
        <end position="20"/>
    </location>
</feature>
<dbReference type="GO" id="GO:0001731">
    <property type="term" value="P:formation of translation preinitiation complex"/>
    <property type="evidence" value="ECO:0007669"/>
    <property type="project" value="TreeGrafter"/>
</dbReference>
<protein>
    <submittedName>
        <fullName evidence="6">Uncharacterized protein</fullName>
    </submittedName>
</protein>
<proteinExistence type="predicted"/>
<evidence type="ECO:0000259" key="5">
    <source>
        <dbReference type="Pfam" id="PF26292"/>
    </source>
</evidence>
<dbReference type="STRING" id="691883.A0A058Z229"/>
<keyword evidence="7" id="KW-1185">Reference proteome</keyword>